<gene>
    <name evidence="8" type="ordered locus">Amet_4723</name>
</gene>
<dbReference type="eggNOG" id="COG2814">
    <property type="taxonomic scope" value="Bacteria"/>
</dbReference>
<dbReference type="InterPro" id="IPR020846">
    <property type="entry name" value="MFS_dom"/>
</dbReference>
<feature type="transmembrane region" description="Helical" evidence="6">
    <location>
        <begin position="295"/>
        <end position="320"/>
    </location>
</feature>
<keyword evidence="9" id="KW-1185">Reference proteome</keyword>
<keyword evidence="3 6" id="KW-0812">Transmembrane</keyword>
<evidence type="ECO:0000259" key="7">
    <source>
        <dbReference type="PROSITE" id="PS50850"/>
    </source>
</evidence>
<dbReference type="GO" id="GO:0005886">
    <property type="term" value="C:plasma membrane"/>
    <property type="evidence" value="ECO:0007669"/>
    <property type="project" value="UniProtKB-SubCell"/>
</dbReference>
<dbReference type="PROSITE" id="PS50850">
    <property type="entry name" value="MFS"/>
    <property type="match status" value="1"/>
</dbReference>
<evidence type="ECO:0000256" key="5">
    <source>
        <dbReference type="ARBA" id="ARBA00023136"/>
    </source>
</evidence>
<evidence type="ECO:0000313" key="9">
    <source>
        <dbReference type="Proteomes" id="UP000001572"/>
    </source>
</evidence>
<keyword evidence="4 6" id="KW-1133">Transmembrane helix</keyword>
<organism evidence="8 9">
    <name type="scientific">Alkaliphilus metalliredigens (strain QYMF)</name>
    <dbReference type="NCBI Taxonomy" id="293826"/>
    <lineage>
        <taxon>Bacteria</taxon>
        <taxon>Bacillati</taxon>
        <taxon>Bacillota</taxon>
        <taxon>Clostridia</taxon>
        <taxon>Peptostreptococcales</taxon>
        <taxon>Natronincolaceae</taxon>
        <taxon>Alkaliphilus</taxon>
    </lineage>
</organism>
<comment type="subcellular location">
    <subcellularLocation>
        <location evidence="1">Cell membrane</location>
        <topology evidence="1">Multi-pass membrane protein</topology>
    </subcellularLocation>
</comment>
<dbReference type="InterPro" id="IPR052714">
    <property type="entry name" value="MFS_Exporter"/>
</dbReference>
<feature type="transmembrane region" description="Helical" evidence="6">
    <location>
        <begin position="12"/>
        <end position="34"/>
    </location>
</feature>
<reference evidence="9" key="1">
    <citation type="journal article" date="2016" name="Genome Announc.">
        <title>Complete genome sequence of Alkaliphilus metalliredigens strain QYMF, an alkaliphilic and metal-reducing bacterium isolated from borax-contaminated leachate ponds.</title>
        <authorList>
            <person name="Hwang C."/>
            <person name="Copeland A."/>
            <person name="Lucas S."/>
            <person name="Lapidus A."/>
            <person name="Barry K."/>
            <person name="Detter J.C."/>
            <person name="Glavina Del Rio T."/>
            <person name="Hammon N."/>
            <person name="Israni S."/>
            <person name="Dalin E."/>
            <person name="Tice H."/>
            <person name="Pitluck S."/>
            <person name="Chertkov O."/>
            <person name="Brettin T."/>
            <person name="Bruce D."/>
            <person name="Han C."/>
            <person name="Schmutz J."/>
            <person name="Larimer F."/>
            <person name="Land M.L."/>
            <person name="Hauser L."/>
            <person name="Kyrpides N."/>
            <person name="Mikhailova N."/>
            <person name="Ye Q."/>
            <person name="Zhou J."/>
            <person name="Richardson P."/>
            <person name="Fields M.W."/>
        </authorList>
    </citation>
    <scope>NUCLEOTIDE SEQUENCE [LARGE SCALE GENOMIC DNA]</scope>
    <source>
        <strain evidence="9">QYMF</strain>
    </source>
</reference>
<dbReference type="AlphaFoldDB" id="A6TX73"/>
<evidence type="ECO:0000313" key="8">
    <source>
        <dbReference type="EMBL" id="ABR50791.1"/>
    </source>
</evidence>
<dbReference type="Pfam" id="PF07690">
    <property type="entry name" value="MFS_1"/>
    <property type="match status" value="1"/>
</dbReference>
<evidence type="ECO:0000256" key="1">
    <source>
        <dbReference type="ARBA" id="ARBA00004651"/>
    </source>
</evidence>
<feature type="domain" description="Major facilitator superfamily (MFS) profile" evidence="7">
    <location>
        <begin position="5"/>
        <end position="385"/>
    </location>
</feature>
<dbReference type="SUPFAM" id="SSF103473">
    <property type="entry name" value="MFS general substrate transporter"/>
    <property type="match status" value="1"/>
</dbReference>
<sequence length="391" mass="42573">MESKKMINLSFLFIVNFLVMVIFNSTFTLLPLYILKLGGTEFHSGLQTALFFITAICLRFYFGPLADRVGRKIPLLIGTACFALTSLLFYYSNSLWLLTLARMLQALGLSAFLSSSISAVADMAPVNKVGTYMGVYRLIGAFALLVGPATSSFIMNQFSFGFWFMTCFLFGLIALILLFKTQFVEITQSTNLRISNSMLSVLLDKKYWAIYLGIGLTATSFGALLSFVTLYISRVTEISNPGIYFTFFGIASIFSTLISGHLSDRWGRSMVAWPAIGLLGLGVSILYYLDSGQYTILIISSLLTGIGFNGGISVLSAWLVDLSPVSTRATVLSVQESIIDFSIGLIALALGSLSSSIDFSISFLFTGLIVVVFAISLIIRTNASSATTLRG</sequence>
<dbReference type="KEGG" id="amt:Amet_4723"/>
<feature type="transmembrane region" description="Helical" evidence="6">
    <location>
        <begin position="160"/>
        <end position="179"/>
    </location>
</feature>
<dbReference type="OrthoDB" id="9814001at2"/>
<dbReference type="HOGENOM" id="CLU_001265_10_13_9"/>
<dbReference type="Gene3D" id="1.20.1250.20">
    <property type="entry name" value="MFS general substrate transporter like domains"/>
    <property type="match status" value="1"/>
</dbReference>
<dbReference type="InterPro" id="IPR036259">
    <property type="entry name" value="MFS_trans_sf"/>
</dbReference>
<feature type="transmembrane region" description="Helical" evidence="6">
    <location>
        <begin position="74"/>
        <end position="91"/>
    </location>
</feature>
<accession>A6TX73</accession>
<feature type="transmembrane region" description="Helical" evidence="6">
    <location>
        <begin position="238"/>
        <end position="258"/>
    </location>
</feature>
<dbReference type="PANTHER" id="PTHR23531:SF1">
    <property type="entry name" value="QUINOLENE RESISTANCE PROTEIN NORA"/>
    <property type="match status" value="1"/>
</dbReference>
<proteinExistence type="predicted"/>
<name>A6TX73_ALKMQ</name>
<feature type="transmembrane region" description="Helical" evidence="6">
    <location>
        <begin position="135"/>
        <end position="154"/>
    </location>
</feature>
<keyword evidence="5 6" id="KW-0472">Membrane</keyword>
<feature type="transmembrane region" description="Helical" evidence="6">
    <location>
        <begin position="46"/>
        <end position="62"/>
    </location>
</feature>
<evidence type="ECO:0000256" key="2">
    <source>
        <dbReference type="ARBA" id="ARBA00022448"/>
    </source>
</evidence>
<protein>
    <submittedName>
        <fullName evidence="8">Major facilitator superfamily MFS_1</fullName>
    </submittedName>
</protein>
<evidence type="ECO:0000256" key="6">
    <source>
        <dbReference type="SAM" id="Phobius"/>
    </source>
</evidence>
<dbReference type="Proteomes" id="UP000001572">
    <property type="component" value="Chromosome"/>
</dbReference>
<dbReference type="EMBL" id="CP000724">
    <property type="protein sequence ID" value="ABR50791.1"/>
    <property type="molecule type" value="Genomic_DNA"/>
</dbReference>
<dbReference type="InterPro" id="IPR011701">
    <property type="entry name" value="MFS"/>
</dbReference>
<evidence type="ECO:0000256" key="4">
    <source>
        <dbReference type="ARBA" id="ARBA00022989"/>
    </source>
</evidence>
<dbReference type="RefSeq" id="WP_012065676.1">
    <property type="nucleotide sequence ID" value="NC_009633.1"/>
</dbReference>
<dbReference type="STRING" id="293826.Amet_4723"/>
<keyword evidence="2" id="KW-0813">Transport</keyword>
<feature type="transmembrane region" description="Helical" evidence="6">
    <location>
        <begin position="208"/>
        <end position="232"/>
    </location>
</feature>
<evidence type="ECO:0000256" key="3">
    <source>
        <dbReference type="ARBA" id="ARBA00022692"/>
    </source>
</evidence>
<dbReference type="PANTHER" id="PTHR23531">
    <property type="entry name" value="QUINOLENE RESISTANCE PROTEIN NORA"/>
    <property type="match status" value="1"/>
</dbReference>
<feature type="transmembrane region" description="Helical" evidence="6">
    <location>
        <begin position="359"/>
        <end position="379"/>
    </location>
</feature>
<feature type="transmembrane region" description="Helical" evidence="6">
    <location>
        <begin position="270"/>
        <end position="289"/>
    </location>
</feature>
<dbReference type="GO" id="GO:0022857">
    <property type="term" value="F:transmembrane transporter activity"/>
    <property type="evidence" value="ECO:0007669"/>
    <property type="project" value="InterPro"/>
</dbReference>